<comment type="similarity">
    <text evidence="1">Belongs to the PrpD family.</text>
</comment>
<evidence type="ECO:0000259" key="2">
    <source>
        <dbReference type="Pfam" id="PF03972"/>
    </source>
</evidence>
<dbReference type="InterPro" id="IPR042183">
    <property type="entry name" value="MmgE/PrpD_sf_1"/>
</dbReference>
<keyword evidence="5" id="KW-1185">Reference proteome</keyword>
<dbReference type="SUPFAM" id="SSF103378">
    <property type="entry name" value="2-methylcitrate dehydratase PrpD"/>
    <property type="match status" value="1"/>
</dbReference>
<dbReference type="Pfam" id="PF19305">
    <property type="entry name" value="MmgE_PrpD_C"/>
    <property type="match status" value="1"/>
</dbReference>
<evidence type="ECO:0000259" key="3">
    <source>
        <dbReference type="Pfam" id="PF19305"/>
    </source>
</evidence>
<feature type="domain" description="MmgE/PrpD N-terminal" evidence="2">
    <location>
        <begin position="5"/>
        <end position="243"/>
    </location>
</feature>
<name>A0ABV7ET21_9GAMM</name>
<dbReference type="Proteomes" id="UP001595462">
    <property type="component" value="Unassembled WGS sequence"/>
</dbReference>
<feature type="domain" description="MmgE/PrpD C-terminal" evidence="3">
    <location>
        <begin position="270"/>
        <end position="442"/>
    </location>
</feature>
<evidence type="ECO:0000313" key="5">
    <source>
        <dbReference type="Proteomes" id="UP001595462"/>
    </source>
</evidence>
<dbReference type="RefSeq" id="WP_380690193.1">
    <property type="nucleotide sequence ID" value="NZ_JBHRSS010000006.1"/>
</dbReference>
<dbReference type="Gene3D" id="3.30.1330.120">
    <property type="entry name" value="2-methylcitrate dehydratase PrpD"/>
    <property type="match status" value="1"/>
</dbReference>
<dbReference type="Pfam" id="PF03972">
    <property type="entry name" value="MmgE_PrpD_N"/>
    <property type="match status" value="1"/>
</dbReference>
<sequence length="463" mass="49343">MISKDIAEFAHAFDLAQVPDAIVERSKYLILDAIGIAHASGTHDFAHKAMATLADFGSGDHRLIGSDQTATMRDAMLLNGILVHGLDFDDTHTAGVIHATASSFPCVLALGEKCGSSAREMLEAYVLAMEVSTRLGAVAKGGFHAAGFHPTGVIGIFGCSVAACRLLGLSVEQTQMAQGIALSMASGSLEFLEDGAWTKRMHPGWAAGAAVTAAIMAKNGYIGPRAAYEGRYGLYASYLGPQNENSEHALATRGLGTTWEIEGVAVKPLPACHFTHAAADAAAEIQRRDNPSIDAIEKVRVKVPAGVVNVVCEPVASKKKPKNSYEAQFSIPYAVATGLLTGDFQLKDLEPEALGDSRRLNLASLVEYEQDPEADFPRFYSGEVCVHLKDGSTLSHREHINRGNKERPLSNADVEAKYRKNMAGPVSAEKTEEILAFIQTLDRSDVSCRDFARALANAATASA</sequence>
<reference evidence="5" key="1">
    <citation type="journal article" date="2019" name="Int. J. Syst. Evol. Microbiol.">
        <title>The Global Catalogue of Microorganisms (GCM) 10K type strain sequencing project: providing services to taxonomists for standard genome sequencing and annotation.</title>
        <authorList>
            <consortium name="The Broad Institute Genomics Platform"/>
            <consortium name="The Broad Institute Genome Sequencing Center for Infectious Disease"/>
            <person name="Wu L."/>
            <person name="Ma J."/>
        </authorList>
    </citation>
    <scope>NUCLEOTIDE SEQUENCE [LARGE SCALE GENOMIC DNA]</scope>
    <source>
        <strain evidence="5">KCTC 52640</strain>
    </source>
</reference>
<dbReference type="InterPro" id="IPR045336">
    <property type="entry name" value="MmgE_PrpD_N"/>
</dbReference>
<dbReference type="InterPro" id="IPR036148">
    <property type="entry name" value="MmgE/PrpD_sf"/>
</dbReference>
<proteinExistence type="inferred from homology"/>
<dbReference type="PANTHER" id="PTHR16943:SF8">
    <property type="entry name" value="2-METHYLCITRATE DEHYDRATASE"/>
    <property type="match status" value="1"/>
</dbReference>
<dbReference type="PANTHER" id="PTHR16943">
    <property type="entry name" value="2-METHYLCITRATE DEHYDRATASE-RELATED"/>
    <property type="match status" value="1"/>
</dbReference>
<gene>
    <name evidence="4" type="ORF">ACFOSU_12715</name>
</gene>
<organism evidence="4 5">
    <name type="scientific">Salinisphaera aquimarina</name>
    <dbReference type="NCBI Taxonomy" id="2094031"/>
    <lineage>
        <taxon>Bacteria</taxon>
        <taxon>Pseudomonadati</taxon>
        <taxon>Pseudomonadota</taxon>
        <taxon>Gammaproteobacteria</taxon>
        <taxon>Salinisphaerales</taxon>
        <taxon>Salinisphaeraceae</taxon>
        <taxon>Salinisphaera</taxon>
    </lineage>
</organism>
<evidence type="ECO:0000313" key="4">
    <source>
        <dbReference type="EMBL" id="MFC3104747.1"/>
    </source>
</evidence>
<protein>
    <submittedName>
        <fullName evidence="4">MmgE/PrpD family protein</fullName>
    </submittedName>
</protein>
<accession>A0ABV7ET21</accession>
<dbReference type="InterPro" id="IPR042188">
    <property type="entry name" value="MmgE/PrpD_sf_2"/>
</dbReference>
<dbReference type="InterPro" id="IPR045337">
    <property type="entry name" value="MmgE_PrpD_C"/>
</dbReference>
<dbReference type="InterPro" id="IPR005656">
    <property type="entry name" value="MmgE_PrpD"/>
</dbReference>
<dbReference type="EMBL" id="JBHRSS010000006">
    <property type="protein sequence ID" value="MFC3104747.1"/>
    <property type="molecule type" value="Genomic_DNA"/>
</dbReference>
<dbReference type="Gene3D" id="1.10.4100.10">
    <property type="entry name" value="2-methylcitrate dehydratase PrpD"/>
    <property type="match status" value="1"/>
</dbReference>
<comment type="caution">
    <text evidence="4">The sequence shown here is derived from an EMBL/GenBank/DDBJ whole genome shotgun (WGS) entry which is preliminary data.</text>
</comment>
<evidence type="ECO:0000256" key="1">
    <source>
        <dbReference type="ARBA" id="ARBA00006174"/>
    </source>
</evidence>